<dbReference type="Proteomes" id="UP001620645">
    <property type="component" value="Unassembled WGS sequence"/>
</dbReference>
<dbReference type="EMBL" id="JBICCN010000175">
    <property type="protein sequence ID" value="KAL3087714.1"/>
    <property type="molecule type" value="Genomic_DNA"/>
</dbReference>
<organism evidence="1 2">
    <name type="scientific">Heterodera schachtii</name>
    <name type="common">Sugarbeet cyst nematode worm</name>
    <name type="synonym">Tylenchus schachtii</name>
    <dbReference type="NCBI Taxonomy" id="97005"/>
    <lineage>
        <taxon>Eukaryota</taxon>
        <taxon>Metazoa</taxon>
        <taxon>Ecdysozoa</taxon>
        <taxon>Nematoda</taxon>
        <taxon>Chromadorea</taxon>
        <taxon>Rhabditida</taxon>
        <taxon>Tylenchina</taxon>
        <taxon>Tylenchomorpha</taxon>
        <taxon>Tylenchoidea</taxon>
        <taxon>Heteroderidae</taxon>
        <taxon>Heteroderinae</taxon>
        <taxon>Heterodera</taxon>
    </lineage>
</organism>
<accession>A0ABD2JAZ4</accession>
<dbReference type="AlphaFoldDB" id="A0ABD2JAZ4"/>
<evidence type="ECO:0000313" key="1">
    <source>
        <dbReference type="EMBL" id="KAL3087714.1"/>
    </source>
</evidence>
<comment type="caution">
    <text evidence="1">The sequence shown here is derived from an EMBL/GenBank/DDBJ whole genome shotgun (WGS) entry which is preliminary data.</text>
</comment>
<name>A0ABD2JAZ4_HETSC</name>
<keyword evidence="2" id="KW-1185">Reference proteome</keyword>
<protein>
    <submittedName>
        <fullName evidence="1">Uncharacterized protein</fullName>
    </submittedName>
</protein>
<gene>
    <name evidence="1" type="ORF">niasHS_008692</name>
</gene>
<proteinExistence type="predicted"/>
<sequence>MAFGRGHPFTVKVWHNGQWLRDFETEQDGNGILYKKLNTRQWTGFEDNALIRFQYENGMVRYAIYDSSKQKNYLAIDPEQWLQLYPNDVITFKCNVRNGQQVLGTATVELLREVGESTYDLDFSQGYRHYFRGVHGVIY</sequence>
<evidence type="ECO:0000313" key="2">
    <source>
        <dbReference type="Proteomes" id="UP001620645"/>
    </source>
</evidence>
<reference evidence="1 2" key="1">
    <citation type="submission" date="2024-10" db="EMBL/GenBank/DDBJ databases">
        <authorList>
            <person name="Kim D."/>
        </authorList>
    </citation>
    <scope>NUCLEOTIDE SEQUENCE [LARGE SCALE GENOMIC DNA]</scope>
    <source>
        <strain evidence="1">Taebaek</strain>
    </source>
</reference>